<organism evidence="6 7">
    <name type="scientific">Schizophyllum amplum</name>
    <dbReference type="NCBI Taxonomy" id="97359"/>
    <lineage>
        <taxon>Eukaryota</taxon>
        <taxon>Fungi</taxon>
        <taxon>Dikarya</taxon>
        <taxon>Basidiomycota</taxon>
        <taxon>Agaricomycotina</taxon>
        <taxon>Agaricomycetes</taxon>
        <taxon>Agaricomycetidae</taxon>
        <taxon>Agaricales</taxon>
        <taxon>Schizophyllaceae</taxon>
        <taxon>Schizophyllum</taxon>
    </lineage>
</organism>
<reference evidence="6 7" key="1">
    <citation type="journal article" date="2019" name="New Phytol.">
        <title>Comparative genomics reveals unique wood-decay strategies and fruiting body development in the Schizophyllaceae.</title>
        <authorList>
            <person name="Almasi E."/>
            <person name="Sahu N."/>
            <person name="Krizsan K."/>
            <person name="Balint B."/>
            <person name="Kovacs G.M."/>
            <person name="Kiss B."/>
            <person name="Cseklye J."/>
            <person name="Drula E."/>
            <person name="Henrissat B."/>
            <person name="Nagy I."/>
            <person name="Chovatia M."/>
            <person name="Adam C."/>
            <person name="LaButti K."/>
            <person name="Lipzen A."/>
            <person name="Riley R."/>
            <person name="Grigoriev I.V."/>
            <person name="Nagy L.G."/>
        </authorList>
    </citation>
    <scope>NUCLEOTIDE SEQUENCE [LARGE SCALE GENOMIC DNA]</scope>
    <source>
        <strain evidence="6 7">NL-1724</strain>
    </source>
</reference>
<dbReference type="PROSITE" id="PS50865">
    <property type="entry name" value="ZF_MYND_2"/>
    <property type="match status" value="1"/>
</dbReference>
<proteinExistence type="predicted"/>
<dbReference type="Proteomes" id="UP000320762">
    <property type="component" value="Unassembled WGS sequence"/>
</dbReference>
<comment type="caution">
    <text evidence="6">The sequence shown here is derived from an EMBL/GenBank/DDBJ whole genome shotgun (WGS) entry which is preliminary data.</text>
</comment>
<dbReference type="AlphaFoldDB" id="A0A550CDB6"/>
<evidence type="ECO:0000256" key="3">
    <source>
        <dbReference type="ARBA" id="ARBA00022833"/>
    </source>
</evidence>
<dbReference type="Pfam" id="PF01753">
    <property type="entry name" value="zf-MYND"/>
    <property type="match status" value="1"/>
</dbReference>
<dbReference type="SUPFAM" id="SSF144232">
    <property type="entry name" value="HIT/MYND zinc finger-like"/>
    <property type="match status" value="1"/>
</dbReference>
<evidence type="ECO:0000256" key="4">
    <source>
        <dbReference type="PROSITE-ProRule" id="PRU00134"/>
    </source>
</evidence>
<accession>A0A550CDB6</accession>
<protein>
    <recommendedName>
        <fullName evidence="5">MYND-type domain-containing protein</fullName>
    </recommendedName>
</protein>
<gene>
    <name evidence="6" type="ORF">BD626DRAFT_496409</name>
</gene>
<keyword evidence="7" id="KW-1185">Reference proteome</keyword>
<feature type="domain" description="MYND-type" evidence="5">
    <location>
        <begin position="189"/>
        <end position="232"/>
    </location>
</feature>
<name>A0A550CDB6_9AGAR</name>
<keyword evidence="2 4" id="KW-0863">Zinc-finger</keyword>
<evidence type="ECO:0000313" key="7">
    <source>
        <dbReference type="Proteomes" id="UP000320762"/>
    </source>
</evidence>
<evidence type="ECO:0000256" key="1">
    <source>
        <dbReference type="ARBA" id="ARBA00022723"/>
    </source>
</evidence>
<evidence type="ECO:0000256" key="2">
    <source>
        <dbReference type="ARBA" id="ARBA00022771"/>
    </source>
</evidence>
<evidence type="ECO:0000259" key="5">
    <source>
        <dbReference type="PROSITE" id="PS50865"/>
    </source>
</evidence>
<dbReference type="GO" id="GO:0008270">
    <property type="term" value="F:zinc ion binding"/>
    <property type="evidence" value="ECO:0007669"/>
    <property type="project" value="UniProtKB-KW"/>
</dbReference>
<keyword evidence="1" id="KW-0479">Metal-binding</keyword>
<dbReference type="EMBL" id="VDMD01000011">
    <property type="protein sequence ID" value="TRM62774.1"/>
    <property type="molecule type" value="Genomic_DNA"/>
</dbReference>
<sequence length="246" mass="28202">MADMAKCREAIARHTARLLWTDHHFQLATTVARLPGLVEHMRPPRRFFRVILKGAADLCLLTPGIDRDDNNAVRIISAEAAAEFLSLLLVTPHTRNIVCALETGLLEFMVDLDAVCPSHRVVPELEDHLTRSLVLPIVLRAFRRRFDAMQGNKRMSSYTQERFRDMLHVFSDQWRAYSEAMENKAWKRAISCSNANAKNHDSTMRPCPCGEEFYCSARCQRDHWRAVHRGECCREDGVWGLDGELP</sequence>
<dbReference type="OrthoDB" id="5231159at2759"/>
<keyword evidence="3" id="KW-0862">Zinc</keyword>
<evidence type="ECO:0000313" key="6">
    <source>
        <dbReference type="EMBL" id="TRM62774.1"/>
    </source>
</evidence>
<dbReference type="InterPro" id="IPR002893">
    <property type="entry name" value="Znf_MYND"/>
</dbReference>